<comment type="caution">
    <text evidence="10">The sequence shown here is derived from an EMBL/GenBank/DDBJ whole genome shotgun (WGS) entry which is preliminary data.</text>
</comment>
<evidence type="ECO:0000259" key="7">
    <source>
        <dbReference type="Pfam" id="PF02016"/>
    </source>
</evidence>
<dbReference type="InterPro" id="IPR027461">
    <property type="entry name" value="Carboxypeptidase_A_C_sf"/>
</dbReference>
<evidence type="ECO:0000256" key="3">
    <source>
        <dbReference type="ARBA" id="ARBA00022670"/>
    </source>
</evidence>
<dbReference type="InterPro" id="IPR040921">
    <property type="entry name" value="Peptidase_S66C"/>
</dbReference>
<dbReference type="EMBL" id="VOQS01000003">
    <property type="protein sequence ID" value="TXC83272.1"/>
    <property type="molecule type" value="Genomic_DNA"/>
</dbReference>
<gene>
    <name evidence="10" type="ORF">FRZ40_22985</name>
    <name evidence="9" type="ORF">V4C56_05420</name>
</gene>
<organism evidence="10 11">
    <name type="scientific">Paraburkholderia azotifigens</name>
    <dbReference type="NCBI Taxonomy" id="2057004"/>
    <lineage>
        <taxon>Bacteria</taxon>
        <taxon>Pseudomonadati</taxon>
        <taxon>Pseudomonadota</taxon>
        <taxon>Betaproteobacteria</taxon>
        <taxon>Burkholderiales</taxon>
        <taxon>Burkholderiaceae</taxon>
        <taxon>Paraburkholderia</taxon>
    </lineage>
</organism>
<evidence type="ECO:0000259" key="8">
    <source>
        <dbReference type="Pfam" id="PF17676"/>
    </source>
</evidence>
<feature type="active site" description="Charge relay system" evidence="6">
    <location>
        <position position="268"/>
    </location>
</feature>
<evidence type="ECO:0000256" key="6">
    <source>
        <dbReference type="PIRSR" id="PIRSR028757-1"/>
    </source>
</evidence>
<dbReference type="RefSeq" id="WP_147235691.1">
    <property type="nucleotide sequence ID" value="NZ_JAZHFZ010000003.1"/>
</dbReference>
<reference evidence="10 11" key="1">
    <citation type="journal article" date="2018" name="Int. J. Syst. Evol. Microbiol.">
        <title>Paraburkholderia azotifigens sp. nov., a nitrogen-fixing bacterium isolated from paddy soil.</title>
        <authorList>
            <person name="Choi G.M."/>
            <person name="Im W.T."/>
        </authorList>
    </citation>
    <scope>NUCLEOTIDE SEQUENCE [LARGE SCALE GENOMIC DNA]</scope>
    <source>
        <strain evidence="10 11">NF 2-5-3</strain>
    </source>
</reference>
<dbReference type="CDD" id="cd07025">
    <property type="entry name" value="Peptidase_S66"/>
    <property type="match status" value="1"/>
</dbReference>
<dbReference type="Gene3D" id="3.40.50.10740">
    <property type="entry name" value="Class I glutamine amidotransferase-like"/>
    <property type="match status" value="1"/>
</dbReference>
<evidence type="ECO:0000313" key="12">
    <source>
        <dbReference type="Proteomes" id="UP001481677"/>
    </source>
</evidence>
<evidence type="ECO:0000313" key="10">
    <source>
        <dbReference type="EMBL" id="TXC83272.1"/>
    </source>
</evidence>
<proteinExistence type="inferred from homology"/>
<dbReference type="InterPro" id="IPR027478">
    <property type="entry name" value="LdcA_N"/>
</dbReference>
<dbReference type="Proteomes" id="UP001481677">
    <property type="component" value="Unassembled WGS sequence"/>
</dbReference>
<evidence type="ECO:0000256" key="5">
    <source>
        <dbReference type="ARBA" id="ARBA00022825"/>
    </source>
</evidence>
<protein>
    <submittedName>
        <fullName evidence="10">LD-carboxypeptidase</fullName>
    </submittedName>
</protein>
<dbReference type="Pfam" id="PF02016">
    <property type="entry name" value="Peptidase_S66"/>
    <property type="match status" value="1"/>
</dbReference>
<evidence type="ECO:0000256" key="2">
    <source>
        <dbReference type="ARBA" id="ARBA00022645"/>
    </source>
</evidence>
<feature type="domain" description="LD-carboxypeptidase C-terminal" evidence="8">
    <location>
        <begin position="169"/>
        <end position="283"/>
    </location>
</feature>
<dbReference type="PANTHER" id="PTHR30237">
    <property type="entry name" value="MURAMOYLTETRAPEPTIDE CARBOXYPEPTIDASE"/>
    <property type="match status" value="1"/>
</dbReference>
<name>A0A5C6VCY6_9BURK</name>
<feature type="domain" description="LD-carboxypeptidase N-terminal" evidence="7">
    <location>
        <begin position="8"/>
        <end position="122"/>
    </location>
</feature>
<evidence type="ECO:0000256" key="4">
    <source>
        <dbReference type="ARBA" id="ARBA00022801"/>
    </source>
</evidence>
<comment type="similarity">
    <text evidence="1">Belongs to the peptidase S66 family.</text>
</comment>
<keyword evidence="5" id="KW-0720">Serine protease</keyword>
<keyword evidence="4" id="KW-0378">Hydrolase</keyword>
<dbReference type="Proteomes" id="UP000321776">
    <property type="component" value="Unassembled WGS sequence"/>
</dbReference>
<dbReference type="EMBL" id="JAZHGA010000003">
    <property type="protein sequence ID" value="MEM5339067.1"/>
    <property type="molecule type" value="Genomic_DNA"/>
</dbReference>
<feature type="active site" description="Nucleophile" evidence="6">
    <location>
        <position position="102"/>
    </location>
</feature>
<dbReference type="InterPro" id="IPR003507">
    <property type="entry name" value="S66_fam"/>
</dbReference>
<evidence type="ECO:0000256" key="1">
    <source>
        <dbReference type="ARBA" id="ARBA00010233"/>
    </source>
</evidence>
<reference evidence="9 12" key="3">
    <citation type="submission" date="2024-01" db="EMBL/GenBank/DDBJ databases">
        <title>The diversity of rhizobia nodulating Mimosa spp. in eleven states of Brazil covering several biomes is determined by host plant, location, and edaphic factors.</title>
        <authorList>
            <person name="Rouws L."/>
            <person name="Barauna A."/>
            <person name="Beukes C."/>
            <person name="De Faria S.M."/>
            <person name="Gross E."/>
            <person name="Dos Reis Junior F.B."/>
            <person name="Simon M."/>
            <person name="Maluk M."/>
            <person name="Odee D.W."/>
            <person name="Kenicer G."/>
            <person name="Young J.P.W."/>
            <person name="Reis V.M."/>
            <person name="Zilli J."/>
            <person name="James E.K."/>
        </authorList>
    </citation>
    <scope>NUCLEOTIDE SEQUENCE [LARGE SCALE GENOMIC DNA]</scope>
    <source>
        <strain evidence="9 12">JPY530</strain>
    </source>
</reference>
<dbReference type="Gene3D" id="3.50.30.60">
    <property type="entry name" value="LD-carboxypeptidase A C-terminal domain-like"/>
    <property type="match status" value="1"/>
</dbReference>
<dbReference type="Pfam" id="PF17676">
    <property type="entry name" value="Peptidase_S66C"/>
    <property type="match status" value="1"/>
</dbReference>
<keyword evidence="3" id="KW-0645">Protease</keyword>
<dbReference type="InterPro" id="IPR029062">
    <property type="entry name" value="Class_I_gatase-like"/>
</dbReference>
<dbReference type="GO" id="GO:0004180">
    <property type="term" value="F:carboxypeptidase activity"/>
    <property type="evidence" value="ECO:0007669"/>
    <property type="project" value="UniProtKB-KW"/>
</dbReference>
<keyword evidence="12" id="KW-1185">Reference proteome</keyword>
<dbReference type="SUPFAM" id="SSF141986">
    <property type="entry name" value="LD-carboxypeptidase A C-terminal domain-like"/>
    <property type="match status" value="1"/>
</dbReference>
<dbReference type="GO" id="GO:0006508">
    <property type="term" value="P:proteolysis"/>
    <property type="evidence" value="ECO:0007669"/>
    <property type="project" value="UniProtKB-KW"/>
</dbReference>
<reference evidence="10" key="2">
    <citation type="submission" date="2019-08" db="EMBL/GenBank/DDBJ databases">
        <authorList>
            <person name="Im W.-T."/>
        </authorList>
    </citation>
    <scope>NUCLEOTIDE SEQUENCE</scope>
    <source>
        <strain evidence="10">NF 2-5-3</strain>
    </source>
</reference>
<accession>A0A5C6VCY6</accession>
<dbReference type="InterPro" id="IPR040449">
    <property type="entry name" value="Peptidase_S66_N"/>
</dbReference>
<dbReference type="PIRSF" id="PIRSF028757">
    <property type="entry name" value="LD-carboxypeptidase"/>
    <property type="match status" value="1"/>
</dbReference>
<dbReference type="PANTHER" id="PTHR30237:SF2">
    <property type="entry name" value="MUREIN TETRAPEPTIDE CARBOXYPEPTIDASE"/>
    <property type="match status" value="1"/>
</dbReference>
<dbReference type="AlphaFoldDB" id="A0A5C6VCY6"/>
<dbReference type="GO" id="GO:0008236">
    <property type="term" value="F:serine-type peptidase activity"/>
    <property type="evidence" value="ECO:0007669"/>
    <property type="project" value="UniProtKB-KW"/>
</dbReference>
<dbReference type="SUPFAM" id="SSF52317">
    <property type="entry name" value="Class I glutamine amidotransferase-like"/>
    <property type="match status" value="1"/>
</dbReference>
<evidence type="ECO:0000313" key="9">
    <source>
        <dbReference type="EMBL" id="MEM5339067.1"/>
    </source>
</evidence>
<sequence>MKLDGKTVAVVAPAGVPDMTHVEQSIALLESWGLRVQVGAHVRDRYRYHAGKHEDRAADLHRALTDPSVDIVWVARGGYGSVYTLRAVPETVPCAKTLVGFSDATALFGALHGMPNVRVIHGPTLNGLATKHDDASRESMLAELREERAAPVPLQRLYVPTTDTRRVDGHLAGGNITVLASLAGTQWQASCDGAIVLLEDVTELAYRIDRSIMQLREAGVFDGARAFVLGDFIRCPLPENADFTLHDMLVDLLKPYDVPIYADFPIGHGTRNHAWTYGARAALEGDQLVR</sequence>
<evidence type="ECO:0000313" key="11">
    <source>
        <dbReference type="Proteomes" id="UP000321776"/>
    </source>
</evidence>
<keyword evidence="2 10" id="KW-0121">Carboxypeptidase</keyword>
<feature type="active site" description="Charge relay system" evidence="6">
    <location>
        <position position="199"/>
    </location>
</feature>